<keyword evidence="3 4" id="KW-0687">Ribonucleoprotein</keyword>
<dbReference type="NCBIfam" id="TIGR00061">
    <property type="entry name" value="L21"/>
    <property type="match status" value="1"/>
</dbReference>
<dbReference type="SUPFAM" id="SSF141091">
    <property type="entry name" value="L21p-like"/>
    <property type="match status" value="1"/>
</dbReference>
<comment type="caution">
    <text evidence="6">The sequence shown here is derived from an EMBL/GenBank/DDBJ whole genome shotgun (WGS) entry which is preliminary data.</text>
</comment>
<organism evidence="6 7">
    <name type="scientific">Candidatus Kaiserbacteria bacterium CG10_big_fil_rev_8_21_14_0_10_44_10</name>
    <dbReference type="NCBI Taxonomy" id="1974606"/>
    <lineage>
        <taxon>Bacteria</taxon>
        <taxon>Candidatus Kaiseribacteriota</taxon>
    </lineage>
</organism>
<evidence type="ECO:0000256" key="1">
    <source>
        <dbReference type="ARBA" id="ARBA00008563"/>
    </source>
</evidence>
<dbReference type="EMBL" id="PFBG01000001">
    <property type="protein sequence ID" value="PIR86236.1"/>
    <property type="molecule type" value="Genomic_DNA"/>
</dbReference>
<keyword evidence="4 5" id="KW-0699">rRNA-binding</keyword>
<dbReference type="InterPro" id="IPR036164">
    <property type="entry name" value="bL21-like_sf"/>
</dbReference>
<gene>
    <name evidence="4 6" type="primary">rplU</name>
    <name evidence="6" type="ORF">COU14_00070</name>
</gene>
<dbReference type="Proteomes" id="UP000229612">
    <property type="component" value="Unassembled WGS sequence"/>
</dbReference>
<evidence type="ECO:0000256" key="3">
    <source>
        <dbReference type="ARBA" id="ARBA00023274"/>
    </source>
</evidence>
<dbReference type="GO" id="GO:0005737">
    <property type="term" value="C:cytoplasm"/>
    <property type="evidence" value="ECO:0007669"/>
    <property type="project" value="UniProtKB-ARBA"/>
</dbReference>
<dbReference type="HAMAP" id="MF_01363">
    <property type="entry name" value="Ribosomal_bL21"/>
    <property type="match status" value="1"/>
</dbReference>
<name>A0A2H0UKN5_9BACT</name>
<sequence length="114" mass="12426">MPTKAPKKELGTDFAVIETGGKQYAVSAGDIIDVELLGDYAEGDKVTFDKVVMSDDGKAATLGTPYIDGATVTATYLGLKKGKKITIVRYKAKSNRDRKIGHRQKYSRVEITKI</sequence>
<evidence type="ECO:0000313" key="6">
    <source>
        <dbReference type="EMBL" id="PIR86236.1"/>
    </source>
</evidence>
<reference evidence="7" key="1">
    <citation type="submission" date="2017-09" db="EMBL/GenBank/DDBJ databases">
        <title>Depth-based differentiation of microbial function through sediment-hosted aquifers and enrichment of novel symbionts in the deep terrestrial subsurface.</title>
        <authorList>
            <person name="Probst A.J."/>
            <person name="Ladd B."/>
            <person name="Jarett J.K."/>
            <person name="Geller-Mcgrath D.E."/>
            <person name="Sieber C.M.K."/>
            <person name="Emerson J.B."/>
            <person name="Anantharaman K."/>
            <person name="Thomas B.C."/>
            <person name="Malmstrom R."/>
            <person name="Stieglmeier M."/>
            <person name="Klingl A."/>
            <person name="Woyke T."/>
            <person name="Ryan C.M."/>
            <person name="Banfield J.F."/>
        </authorList>
    </citation>
    <scope>NUCLEOTIDE SEQUENCE [LARGE SCALE GENOMIC DNA]</scope>
</reference>
<proteinExistence type="inferred from homology"/>
<keyword evidence="4 5" id="KW-0694">RNA-binding</keyword>
<dbReference type="GO" id="GO:0003735">
    <property type="term" value="F:structural constituent of ribosome"/>
    <property type="evidence" value="ECO:0007669"/>
    <property type="project" value="InterPro"/>
</dbReference>
<dbReference type="InterPro" id="IPR001787">
    <property type="entry name" value="Ribosomal_bL21"/>
</dbReference>
<dbReference type="GO" id="GO:0005840">
    <property type="term" value="C:ribosome"/>
    <property type="evidence" value="ECO:0007669"/>
    <property type="project" value="UniProtKB-KW"/>
</dbReference>
<comment type="similarity">
    <text evidence="1 4 5">Belongs to the bacterial ribosomal protein bL21 family.</text>
</comment>
<comment type="subunit">
    <text evidence="4">Part of the 50S ribosomal subunit. Contacts protein L20.</text>
</comment>
<evidence type="ECO:0000256" key="2">
    <source>
        <dbReference type="ARBA" id="ARBA00022980"/>
    </source>
</evidence>
<keyword evidence="2 4" id="KW-0689">Ribosomal protein</keyword>
<evidence type="ECO:0000256" key="4">
    <source>
        <dbReference type="HAMAP-Rule" id="MF_01363"/>
    </source>
</evidence>
<evidence type="ECO:0000313" key="7">
    <source>
        <dbReference type="Proteomes" id="UP000229612"/>
    </source>
</evidence>
<dbReference type="PANTHER" id="PTHR21349">
    <property type="entry name" value="50S RIBOSOMAL PROTEIN L21"/>
    <property type="match status" value="1"/>
</dbReference>
<dbReference type="GO" id="GO:0006412">
    <property type="term" value="P:translation"/>
    <property type="evidence" value="ECO:0007669"/>
    <property type="project" value="UniProtKB-UniRule"/>
</dbReference>
<comment type="function">
    <text evidence="4 5">This protein binds to 23S rRNA in the presence of protein L20.</text>
</comment>
<dbReference type="GO" id="GO:0019843">
    <property type="term" value="F:rRNA binding"/>
    <property type="evidence" value="ECO:0007669"/>
    <property type="project" value="UniProtKB-UniRule"/>
</dbReference>
<dbReference type="AlphaFoldDB" id="A0A2H0UKN5"/>
<evidence type="ECO:0000256" key="5">
    <source>
        <dbReference type="RuleBase" id="RU000562"/>
    </source>
</evidence>
<dbReference type="PANTHER" id="PTHR21349:SF0">
    <property type="entry name" value="LARGE RIBOSOMAL SUBUNIT PROTEIN BL21M"/>
    <property type="match status" value="1"/>
</dbReference>
<dbReference type="Pfam" id="PF00829">
    <property type="entry name" value="Ribosomal_L21p"/>
    <property type="match status" value="1"/>
</dbReference>
<protein>
    <recommendedName>
        <fullName evidence="4">Large ribosomal subunit protein bL21</fullName>
    </recommendedName>
</protein>
<accession>A0A2H0UKN5</accession>
<dbReference type="InterPro" id="IPR028909">
    <property type="entry name" value="bL21-like"/>
</dbReference>
<dbReference type="GO" id="GO:1990904">
    <property type="term" value="C:ribonucleoprotein complex"/>
    <property type="evidence" value="ECO:0007669"/>
    <property type="project" value="UniProtKB-KW"/>
</dbReference>